<protein>
    <submittedName>
        <fullName evidence="2">Uncharacterized protein</fullName>
    </submittedName>
</protein>
<feature type="transmembrane region" description="Helical" evidence="1">
    <location>
        <begin position="59"/>
        <end position="79"/>
    </location>
</feature>
<gene>
    <name evidence="2" type="ORF">H0241_34030</name>
</gene>
<keyword evidence="3" id="KW-1185">Reference proteome</keyword>
<evidence type="ECO:0000313" key="3">
    <source>
        <dbReference type="Proteomes" id="UP000558284"/>
    </source>
</evidence>
<evidence type="ECO:0000256" key="1">
    <source>
        <dbReference type="SAM" id="Phobius"/>
    </source>
</evidence>
<sequence length="83" mass="8992">MAERRDEDSESRRIIERVANEGGLGGASLVSRVAKGARDHVTAAEADRSDPIEVWGTRIGRALGLIVALGLLIWLVYYVSRGS</sequence>
<dbReference type="EMBL" id="JACDTY010000036">
    <property type="protein sequence ID" value="MBA1145192.1"/>
    <property type="molecule type" value="Genomic_DNA"/>
</dbReference>
<keyword evidence="1" id="KW-0812">Transmembrane</keyword>
<comment type="caution">
    <text evidence="2">The sequence shown here is derived from an EMBL/GenBank/DDBJ whole genome shotgun (WGS) entry which is preliminary data.</text>
</comment>
<evidence type="ECO:0000313" key="2">
    <source>
        <dbReference type="EMBL" id="MBA1145192.1"/>
    </source>
</evidence>
<accession>A0A838BFQ7</accession>
<dbReference type="Proteomes" id="UP000558284">
    <property type="component" value="Unassembled WGS sequence"/>
</dbReference>
<name>A0A838BFQ7_9HYPH</name>
<organism evidence="2 3">
    <name type="scientific">Mesorhizobium neociceri</name>
    <dbReference type="NCBI Taxonomy" id="1307853"/>
    <lineage>
        <taxon>Bacteria</taxon>
        <taxon>Pseudomonadati</taxon>
        <taxon>Pseudomonadota</taxon>
        <taxon>Alphaproteobacteria</taxon>
        <taxon>Hyphomicrobiales</taxon>
        <taxon>Phyllobacteriaceae</taxon>
        <taxon>Mesorhizobium</taxon>
    </lineage>
</organism>
<proteinExistence type="predicted"/>
<dbReference type="RefSeq" id="WP_181062105.1">
    <property type="nucleotide sequence ID" value="NZ_JACDTY010000036.1"/>
</dbReference>
<keyword evidence="1" id="KW-1133">Transmembrane helix</keyword>
<keyword evidence="1" id="KW-0472">Membrane</keyword>
<dbReference type="AlphaFoldDB" id="A0A838BFQ7"/>
<reference evidence="2 3" key="1">
    <citation type="submission" date="2020-07" db="EMBL/GenBank/DDBJ databases">
        <title>Definition of the novel symbiovar canariense within Mesorhizobium novociceri, a new species of genus Mesorhizobium nodulating Cicer canariense in the Caldera de Taburiente National Park (La Palma, Canary Islands).</title>
        <authorList>
            <person name="Leon-Barrios M."/>
            <person name="Perez-Yepez J."/>
            <person name="Flores-Felix J.D."/>
            <person name="Ramirez-Baena M.H."/>
            <person name="Pulido-Suarez L."/>
            <person name="Igual J.M."/>
            <person name="Velazquez E."/>
            <person name="Peix A."/>
        </authorList>
    </citation>
    <scope>NUCLEOTIDE SEQUENCE [LARGE SCALE GENOMIC DNA]</scope>
    <source>
        <strain evidence="2 3">CCANP35</strain>
    </source>
</reference>